<accession>A0A077LZA1</accession>
<dbReference type="OrthoDB" id="4475112at2"/>
<evidence type="ECO:0000313" key="2">
    <source>
        <dbReference type="Proteomes" id="UP000035721"/>
    </source>
</evidence>
<dbReference type="EMBL" id="CAJB01000182">
    <property type="protein sequence ID" value="CCH78212.1"/>
    <property type="molecule type" value="Genomic_DNA"/>
</dbReference>
<gene>
    <name evidence="1" type="ORF">BN12_2620027</name>
</gene>
<proteinExistence type="predicted"/>
<reference evidence="1 2" key="1">
    <citation type="journal article" date="2013" name="ISME J.">
        <title>A metabolic model for members of the genus Tetrasphaera involved in enhanced biological phosphorus removal.</title>
        <authorList>
            <person name="Kristiansen R."/>
            <person name="Nguyen H.T.T."/>
            <person name="Saunders A.M."/>
            <person name="Nielsen J.L."/>
            <person name="Wimmer R."/>
            <person name="Le V.Q."/>
            <person name="McIlroy S.J."/>
            <person name="Petrovski S."/>
            <person name="Seviour R.J."/>
            <person name="Calteau A."/>
            <person name="Nielsen K.L."/>
            <person name="Nielsen P.H."/>
        </authorList>
    </citation>
    <scope>NUCLEOTIDE SEQUENCE [LARGE SCALE GENOMIC DNA]</scope>
    <source>
        <strain evidence="1 2">T1-X7</strain>
    </source>
</reference>
<dbReference type="RefSeq" id="WP_048555183.1">
    <property type="nucleotide sequence ID" value="NZ_HF570958.1"/>
</dbReference>
<comment type="caution">
    <text evidence="1">The sequence shown here is derived from an EMBL/GenBank/DDBJ whole genome shotgun (WGS) entry which is preliminary data.</text>
</comment>
<dbReference type="SUPFAM" id="SSF56024">
    <property type="entry name" value="Phospholipase D/nuclease"/>
    <property type="match status" value="1"/>
</dbReference>
<protein>
    <submittedName>
        <fullName evidence="1">Uncharacterized protein</fullName>
    </submittedName>
</protein>
<dbReference type="CDD" id="cd09117">
    <property type="entry name" value="PLDc_Bfil_DEXD_like"/>
    <property type="match status" value="1"/>
</dbReference>
<organism evidence="1 2">
    <name type="scientific">Nostocoides japonicum T1-X7</name>
    <dbReference type="NCBI Taxonomy" id="1194083"/>
    <lineage>
        <taxon>Bacteria</taxon>
        <taxon>Bacillati</taxon>
        <taxon>Actinomycetota</taxon>
        <taxon>Actinomycetes</taxon>
        <taxon>Micrococcales</taxon>
        <taxon>Intrasporangiaceae</taxon>
        <taxon>Nostocoides</taxon>
    </lineage>
</organism>
<sequence>MTLTPLLDHWQKPANAGDPVAVVATTFTLEPDFFERSCLARFLAVESVDEGTGSVDDLVARLELEESLRAPTVTVLADRSAQSERSTLRWDVLHCQVPRRGLLHSKVAVLLWENATRVIIGSANLTPAGYRHQIEIALAADLGPHCILPRAVLAGLADELASYLRLVPGLTADVPARQHVEQTLETFRERVAKQSRASTRLKVAFAPTNANSGPLDVLEDAWSGARPLRATHLSPFWDTEDRTVLESVATLLTGRPRRERRQETAVVRDPWGVIAFPIEHFDAVDCVRELDLRDGEARRLHAKCLLLSQRDWVAVLVGSSNHTKAGLGLGAANDKRHREINLWLGAPPGTKEGKALLGLVPVGQEVYPADVTFDDHADDDELDDSAPVLPTCFGLCRLVRKGDSWVLIIGIEPGPMPREWRIALPSGTTLLDSASWVSAGCPESTAVPVAADGLPMFVVAEWDEESTSWAVVADDRHSLPPGKGLESLNSSQLLEALASGKSLAQVAREELERMEQARLSPGGGRIVTDPLKRFDSTSSLLRKGRALAQSLAAMQRRLEHPVMTIDALTARLAGPLGPMFVARKTVDDVEEGRKETADGLFTLAEIALTIGRVNWAEALRRVDETEGRRVARASLDDLEVLAARLGGEPVDLAHYSTRAVREARRCLAS</sequence>
<dbReference type="AlphaFoldDB" id="A0A077LZA1"/>
<name>A0A077LZA1_9MICO</name>
<dbReference type="Gene3D" id="3.30.870.10">
    <property type="entry name" value="Endonuclease Chain A"/>
    <property type="match status" value="1"/>
</dbReference>
<evidence type="ECO:0000313" key="1">
    <source>
        <dbReference type="EMBL" id="CCH78212.1"/>
    </source>
</evidence>
<keyword evidence="2" id="KW-1185">Reference proteome</keyword>
<dbReference type="Proteomes" id="UP000035721">
    <property type="component" value="Unassembled WGS sequence"/>
</dbReference>
<dbReference type="STRING" id="1194083.BN12_2620027"/>